<organism evidence="2 3">
    <name type="scientific">Leptosia nina</name>
    <dbReference type="NCBI Taxonomy" id="320188"/>
    <lineage>
        <taxon>Eukaryota</taxon>
        <taxon>Metazoa</taxon>
        <taxon>Ecdysozoa</taxon>
        <taxon>Arthropoda</taxon>
        <taxon>Hexapoda</taxon>
        <taxon>Insecta</taxon>
        <taxon>Pterygota</taxon>
        <taxon>Neoptera</taxon>
        <taxon>Endopterygota</taxon>
        <taxon>Lepidoptera</taxon>
        <taxon>Glossata</taxon>
        <taxon>Ditrysia</taxon>
        <taxon>Papilionoidea</taxon>
        <taxon>Pieridae</taxon>
        <taxon>Pierinae</taxon>
        <taxon>Leptosia</taxon>
    </lineage>
</organism>
<evidence type="ECO:0000313" key="2">
    <source>
        <dbReference type="EMBL" id="CAK1540250.1"/>
    </source>
</evidence>
<comment type="caution">
    <text evidence="2">The sequence shown here is derived from an EMBL/GenBank/DDBJ whole genome shotgun (WGS) entry which is preliminary data.</text>
</comment>
<gene>
    <name evidence="2" type="ORF">LNINA_LOCUS319</name>
</gene>
<evidence type="ECO:0000256" key="1">
    <source>
        <dbReference type="SAM" id="MobiDB-lite"/>
    </source>
</evidence>
<name>A0AAV1IVA7_9NEOP</name>
<feature type="region of interest" description="Disordered" evidence="1">
    <location>
        <begin position="85"/>
        <end position="110"/>
    </location>
</feature>
<accession>A0AAV1IVA7</accession>
<protein>
    <submittedName>
        <fullName evidence="2">Uncharacterized protein</fullName>
    </submittedName>
</protein>
<reference evidence="2 3" key="1">
    <citation type="submission" date="2023-11" db="EMBL/GenBank/DDBJ databases">
        <authorList>
            <person name="Okamura Y."/>
        </authorList>
    </citation>
    <scope>NUCLEOTIDE SEQUENCE [LARGE SCALE GENOMIC DNA]</scope>
</reference>
<dbReference type="EMBL" id="CAVLEF010000001">
    <property type="protein sequence ID" value="CAK1540250.1"/>
    <property type="molecule type" value="Genomic_DNA"/>
</dbReference>
<sequence length="110" mass="12365">MVNAAAKLLSRSVSEKVMKGMDIIVGTVTLPHMRHPIEWGEAVEGLSDAVVNNRIHGDCADVRRASEYLARRILRTLLVEMKEEKQRRKLSNSSCEEKQDFYNPDAVASP</sequence>
<dbReference type="AlphaFoldDB" id="A0AAV1IVA7"/>
<dbReference type="Proteomes" id="UP001497472">
    <property type="component" value="Unassembled WGS sequence"/>
</dbReference>
<keyword evidence="3" id="KW-1185">Reference proteome</keyword>
<proteinExistence type="predicted"/>
<evidence type="ECO:0000313" key="3">
    <source>
        <dbReference type="Proteomes" id="UP001497472"/>
    </source>
</evidence>